<dbReference type="Gene3D" id="3.30.750.140">
    <property type="match status" value="1"/>
</dbReference>
<protein>
    <recommendedName>
        <fullName evidence="2">Flagellar hook-length control protein-like C-terminal domain-containing protein</fullName>
    </recommendedName>
</protein>
<feature type="domain" description="Flagellar hook-length control protein-like C-terminal" evidence="2">
    <location>
        <begin position="323"/>
        <end position="400"/>
    </location>
</feature>
<dbReference type="AlphaFoldDB" id="A0A916V1E3"/>
<keyword evidence="4" id="KW-1185">Reference proteome</keyword>
<evidence type="ECO:0000313" key="3">
    <source>
        <dbReference type="EMBL" id="GGC99836.1"/>
    </source>
</evidence>
<reference evidence="3" key="2">
    <citation type="submission" date="2020-09" db="EMBL/GenBank/DDBJ databases">
        <authorList>
            <person name="Sun Q."/>
            <person name="Zhou Y."/>
        </authorList>
    </citation>
    <scope>NUCLEOTIDE SEQUENCE</scope>
    <source>
        <strain evidence="3">CGMCC 1.10998</strain>
    </source>
</reference>
<gene>
    <name evidence="3" type="ORF">GCM10011396_54190</name>
</gene>
<comment type="caution">
    <text evidence="3">The sequence shown here is derived from an EMBL/GenBank/DDBJ whole genome shotgun (WGS) entry which is preliminary data.</text>
</comment>
<dbReference type="Pfam" id="PF02120">
    <property type="entry name" value="Flg_hook"/>
    <property type="match status" value="1"/>
</dbReference>
<dbReference type="RefSeq" id="WP_188569289.1">
    <property type="nucleotide sequence ID" value="NZ_BMED01000008.1"/>
</dbReference>
<feature type="region of interest" description="Disordered" evidence="1">
    <location>
        <begin position="1"/>
        <end position="26"/>
    </location>
</feature>
<dbReference type="EMBL" id="BMED01000008">
    <property type="protein sequence ID" value="GGC99836.1"/>
    <property type="molecule type" value="Genomic_DNA"/>
</dbReference>
<proteinExistence type="predicted"/>
<feature type="compositionally biased region" description="Polar residues" evidence="1">
    <location>
        <begin position="125"/>
        <end position="137"/>
    </location>
</feature>
<feature type="region of interest" description="Disordered" evidence="1">
    <location>
        <begin position="115"/>
        <end position="137"/>
    </location>
</feature>
<evidence type="ECO:0000313" key="4">
    <source>
        <dbReference type="Proteomes" id="UP000637423"/>
    </source>
</evidence>
<dbReference type="Proteomes" id="UP000637423">
    <property type="component" value="Unassembled WGS sequence"/>
</dbReference>
<dbReference type="InterPro" id="IPR021136">
    <property type="entry name" value="Flagellar_hook_control-like_C"/>
</dbReference>
<dbReference type="InterPro" id="IPR038610">
    <property type="entry name" value="FliK-like_C_sf"/>
</dbReference>
<evidence type="ECO:0000259" key="2">
    <source>
        <dbReference type="Pfam" id="PF02120"/>
    </source>
</evidence>
<reference evidence="3" key="1">
    <citation type="journal article" date="2014" name="Int. J. Syst. Evol. Microbiol.">
        <title>Complete genome sequence of Corynebacterium casei LMG S-19264T (=DSM 44701T), isolated from a smear-ripened cheese.</title>
        <authorList>
            <consortium name="US DOE Joint Genome Institute (JGI-PGF)"/>
            <person name="Walter F."/>
            <person name="Albersmeier A."/>
            <person name="Kalinowski J."/>
            <person name="Ruckert C."/>
        </authorList>
    </citation>
    <scope>NUCLEOTIDE SEQUENCE</scope>
    <source>
        <strain evidence="3">CGMCC 1.10998</strain>
    </source>
</reference>
<accession>A0A916V1E3</accession>
<sequence>MLPRVDNQVRPPPSVDAPNSAASVGETRQDVVSRLSQLVVGKQIQGEILSRLNDGTFVVRLDGATARMALPKDSKAGTSLPLTLISTNPRPTFLLESGEGSATTVALTRQELVEGAQQKTDGKDNTNPLAGSKQNPLGTYLAETGQEKTEAVKTGQVLDAKTATNQAPQADHASSAPTILSNAGKLIDQMLRSAQEQGAPNSLVGKTPLAASSEAMAHTDKMADTLKQTISSSGLFYESHVADWAEGKRPLNDLMREPQAQIGKALGNDADMNGVNGAKGTELAQMVNLQLNTLEQQRIVWQGNLLPGQPMEWEVTRNTEKNKSQQTEPEQSWQSTVRFELPHLGAIAATINLHGEHLQIFVRTDSESSATALQEHAVTLAQALKQAGAQLDSFSVKKDDKA</sequence>
<name>A0A916V1E3_9BURK</name>
<organism evidence="3 4">
    <name type="scientific">Undibacterium terreum</name>
    <dbReference type="NCBI Taxonomy" id="1224302"/>
    <lineage>
        <taxon>Bacteria</taxon>
        <taxon>Pseudomonadati</taxon>
        <taxon>Pseudomonadota</taxon>
        <taxon>Betaproteobacteria</taxon>
        <taxon>Burkholderiales</taxon>
        <taxon>Oxalobacteraceae</taxon>
        <taxon>Undibacterium</taxon>
    </lineage>
</organism>
<evidence type="ECO:0000256" key="1">
    <source>
        <dbReference type="SAM" id="MobiDB-lite"/>
    </source>
</evidence>